<gene>
    <name evidence="3" type="ORF">KN815_12680</name>
</gene>
<evidence type="ECO:0000256" key="1">
    <source>
        <dbReference type="SAM" id="MobiDB-lite"/>
    </source>
</evidence>
<accession>A0ABS6CDR2</accession>
<feature type="compositionally biased region" description="Acidic residues" evidence="1">
    <location>
        <begin position="108"/>
        <end position="118"/>
    </location>
</feature>
<feature type="domain" description="SseB protein N-terminal" evidence="2">
    <location>
        <begin position="21"/>
        <end position="105"/>
    </location>
</feature>
<feature type="region of interest" description="Disordered" evidence="1">
    <location>
        <begin position="106"/>
        <end position="125"/>
    </location>
</feature>
<name>A0ABS6CDR2_9ACTN</name>
<dbReference type="Pfam" id="PF07179">
    <property type="entry name" value="SseB"/>
    <property type="match status" value="1"/>
</dbReference>
<evidence type="ECO:0000313" key="4">
    <source>
        <dbReference type="Proteomes" id="UP000720508"/>
    </source>
</evidence>
<protein>
    <submittedName>
        <fullName evidence="3">SseB family protein</fullName>
    </submittedName>
</protein>
<keyword evidence="4" id="KW-1185">Reference proteome</keyword>
<comment type="caution">
    <text evidence="3">The sequence shown here is derived from an EMBL/GenBank/DDBJ whole genome shotgun (WGS) entry which is preliminary data.</text>
</comment>
<dbReference type="InterPro" id="IPR009839">
    <property type="entry name" value="SseB_N"/>
</dbReference>
<organism evidence="3 4">
    <name type="scientific">Streptomyces niphimycinicus</name>
    <dbReference type="NCBI Taxonomy" id="2842201"/>
    <lineage>
        <taxon>Bacteria</taxon>
        <taxon>Bacillati</taxon>
        <taxon>Actinomycetota</taxon>
        <taxon>Actinomycetes</taxon>
        <taxon>Kitasatosporales</taxon>
        <taxon>Streptomycetaceae</taxon>
        <taxon>Streptomyces</taxon>
    </lineage>
</organism>
<sequence>MTLADLVRQETAARLTEREKWVALRTARLYFQRPEHPGFLISETAEGGPLVPVFTSLEGLALFAGACGWASTTVEDLVDLLPEGVRALVDPLGERPFLLDARTLREAEDQEADEDQVEGADGGGS</sequence>
<dbReference type="Proteomes" id="UP000720508">
    <property type="component" value="Unassembled WGS sequence"/>
</dbReference>
<reference evidence="3 4" key="1">
    <citation type="submission" date="2021-06" db="EMBL/GenBank/DDBJ databases">
        <authorList>
            <person name="Pan X."/>
        </authorList>
    </citation>
    <scope>NUCLEOTIDE SEQUENCE [LARGE SCALE GENOMIC DNA]</scope>
    <source>
        <strain evidence="3 4">4503</strain>
    </source>
</reference>
<dbReference type="EMBL" id="JAHLEM010000108">
    <property type="protein sequence ID" value="MBU3864900.1"/>
    <property type="molecule type" value="Genomic_DNA"/>
</dbReference>
<evidence type="ECO:0000313" key="3">
    <source>
        <dbReference type="EMBL" id="MBU3864900.1"/>
    </source>
</evidence>
<proteinExistence type="predicted"/>
<evidence type="ECO:0000259" key="2">
    <source>
        <dbReference type="Pfam" id="PF07179"/>
    </source>
</evidence>